<protein>
    <recommendedName>
        <fullName evidence="5">DUF4190 domain-containing protein</fullName>
    </recommendedName>
</protein>
<feature type="transmembrane region" description="Helical" evidence="2">
    <location>
        <begin position="288"/>
        <end position="307"/>
    </location>
</feature>
<keyword evidence="2" id="KW-0812">Transmembrane</keyword>
<keyword evidence="2" id="KW-0472">Membrane</keyword>
<dbReference type="PANTHER" id="PTHR40040">
    <property type="entry name" value="SMALL HYDROPHOBIC PROTEIN-RELATED"/>
    <property type="match status" value="1"/>
</dbReference>
<evidence type="ECO:0000313" key="4">
    <source>
        <dbReference type="Proteomes" id="UP001596250"/>
    </source>
</evidence>
<comment type="caution">
    <text evidence="3">The sequence shown here is derived from an EMBL/GenBank/DDBJ whole genome shotgun (WGS) entry which is preliminary data.</text>
</comment>
<reference evidence="4" key="1">
    <citation type="journal article" date="2019" name="Int. J. Syst. Evol. Microbiol.">
        <title>The Global Catalogue of Microorganisms (GCM) 10K type strain sequencing project: providing services to taxonomists for standard genome sequencing and annotation.</title>
        <authorList>
            <consortium name="The Broad Institute Genomics Platform"/>
            <consortium name="The Broad Institute Genome Sequencing Center for Infectious Disease"/>
            <person name="Wu L."/>
            <person name="Ma J."/>
        </authorList>
    </citation>
    <scope>NUCLEOTIDE SEQUENCE [LARGE SCALE GENOMIC DNA]</scope>
    <source>
        <strain evidence="4">CCM 8749</strain>
    </source>
</reference>
<evidence type="ECO:0000313" key="3">
    <source>
        <dbReference type="EMBL" id="MFC5988830.1"/>
    </source>
</evidence>
<organism evidence="3 4">
    <name type="scientific">Marinicrinis lubricantis</name>
    <dbReference type="NCBI Taxonomy" id="2086470"/>
    <lineage>
        <taxon>Bacteria</taxon>
        <taxon>Bacillati</taxon>
        <taxon>Bacillota</taxon>
        <taxon>Bacilli</taxon>
        <taxon>Bacillales</taxon>
        <taxon>Paenibacillaceae</taxon>
    </lineage>
</organism>
<name>A0ABW1IUM8_9BACL</name>
<feature type="compositionally biased region" description="Basic and acidic residues" evidence="1">
    <location>
        <begin position="111"/>
        <end position="127"/>
    </location>
</feature>
<feature type="region of interest" description="Disordered" evidence="1">
    <location>
        <begin position="1"/>
        <end position="84"/>
    </location>
</feature>
<feature type="compositionally biased region" description="Basic and acidic residues" evidence="1">
    <location>
        <begin position="20"/>
        <end position="29"/>
    </location>
</feature>
<evidence type="ECO:0000256" key="2">
    <source>
        <dbReference type="SAM" id="Phobius"/>
    </source>
</evidence>
<dbReference type="RefSeq" id="WP_379896341.1">
    <property type="nucleotide sequence ID" value="NZ_CBCSCT010000007.1"/>
</dbReference>
<dbReference type="Proteomes" id="UP001596250">
    <property type="component" value="Unassembled WGS sequence"/>
</dbReference>
<evidence type="ECO:0000256" key="1">
    <source>
        <dbReference type="SAM" id="MobiDB-lite"/>
    </source>
</evidence>
<dbReference type="EMBL" id="JBHSQV010000185">
    <property type="protein sequence ID" value="MFC5988830.1"/>
    <property type="molecule type" value="Genomic_DNA"/>
</dbReference>
<sequence>MKDQEKKALKAPKQQYRLESGYKDMKQDQTDEELSEELGPAALDRKQEDAEFASDMESNTETADTEFGSEWGQETEEAGFASGAKDTKYNVNLYGSYEDTEFGTDLGSKTKGTESEKVESSALKDTEFSTDLSSTNPKKSQTHSKAVSNAQGADFGNLGGAVSDTEFGMEPSSKQTAAGNAKKAVSAEDFGGTVSDTEFGTDIGGSKKYDTEIATDFGRREDDTEFASEAVQATRPMNYTEEEDRGGASGIGIFGFILSIASLFIFPAILGPVGAVMGFVAYSRGSRGLGISAIAIGAISFIVYMLLRMAYD</sequence>
<keyword evidence="2" id="KW-1133">Transmembrane helix</keyword>
<accession>A0ABW1IUM8</accession>
<dbReference type="InterPro" id="IPR055338">
    <property type="entry name" value="YqfX-like"/>
</dbReference>
<proteinExistence type="predicted"/>
<feature type="region of interest" description="Disordered" evidence="1">
    <location>
        <begin position="99"/>
        <end position="152"/>
    </location>
</feature>
<gene>
    <name evidence="3" type="ORF">ACFPXP_20700</name>
</gene>
<keyword evidence="4" id="KW-1185">Reference proteome</keyword>
<dbReference type="PANTHER" id="PTHR40040:SF1">
    <property type="entry name" value="MEMBRANE PROTEIN"/>
    <property type="match status" value="1"/>
</dbReference>
<evidence type="ECO:0008006" key="5">
    <source>
        <dbReference type="Google" id="ProtNLM"/>
    </source>
</evidence>
<feature type="compositionally biased region" description="Polar residues" evidence="1">
    <location>
        <begin position="129"/>
        <end position="151"/>
    </location>
</feature>
<feature type="transmembrane region" description="Helical" evidence="2">
    <location>
        <begin position="253"/>
        <end position="282"/>
    </location>
</feature>